<dbReference type="GO" id="GO:0008484">
    <property type="term" value="F:sulfuric ester hydrolase activity"/>
    <property type="evidence" value="ECO:0007669"/>
    <property type="project" value="TreeGrafter"/>
</dbReference>
<name>X1SEK8_9ZZZZ</name>
<sequence length="206" mass="23984">MKFKNLNKRNVWRPAYEIYDGPDHLHGDHQTADKAIEAMKQNRDRPFCIFAGFYKPHLPFVAPKRYWDLYENKKIERLKPLDMPDGTVDYAYHYSEIWSYGDQKGTLFTKEKPPTHEQALNMTHAYYAAVSFIDAQIGRLLKSLDELGLSDSTAVVIWGDHGFHLGDQQRWAKHTQFEADMRSPLLIRLPGMKHKTGRLDTFAETV</sequence>
<evidence type="ECO:0000256" key="2">
    <source>
        <dbReference type="ARBA" id="ARBA00022801"/>
    </source>
</evidence>
<dbReference type="Gene3D" id="3.40.720.10">
    <property type="entry name" value="Alkaline Phosphatase, subunit A"/>
    <property type="match status" value="1"/>
</dbReference>
<organism evidence="4">
    <name type="scientific">marine sediment metagenome</name>
    <dbReference type="NCBI Taxonomy" id="412755"/>
    <lineage>
        <taxon>unclassified sequences</taxon>
        <taxon>metagenomes</taxon>
        <taxon>ecological metagenomes</taxon>
    </lineage>
</organism>
<dbReference type="PANTHER" id="PTHR45953">
    <property type="entry name" value="IDURONATE 2-SULFATASE"/>
    <property type="match status" value="1"/>
</dbReference>
<comment type="caution">
    <text evidence="4">The sequence shown here is derived from an EMBL/GenBank/DDBJ whole genome shotgun (WGS) entry which is preliminary data.</text>
</comment>
<dbReference type="Pfam" id="PF00884">
    <property type="entry name" value="Sulfatase"/>
    <property type="match status" value="1"/>
</dbReference>
<dbReference type="PANTHER" id="PTHR45953:SF1">
    <property type="entry name" value="IDURONATE 2-SULFATASE"/>
    <property type="match status" value="1"/>
</dbReference>
<dbReference type="InterPro" id="IPR017850">
    <property type="entry name" value="Alkaline_phosphatase_core_sf"/>
</dbReference>
<keyword evidence="1" id="KW-0479">Metal-binding</keyword>
<dbReference type="GO" id="GO:0046872">
    <property type="term" value="F:metal ion binding"/>
    <property type="evidence" value="ECO:0007669"/>
    <property type="project" value="UniProtKB-KW"/>
</dbReference>
<evidence type="ECO:0000256" key="1">
    <source>
        <dbReference type="ARBA" id="ARBA00022723"/>
    </source>
</evidence>
<feature type="domain" description="Sulfatase N-terminal" evidence="3">
    <location>
        <begin position="11"/>
        <end position="195"/>
    </location>
</feature>
<dbReference type="SUPFAM" id="SSF53649">
    <property type="entry name" value="Alkaline phosphatase-like"/>
    <property type="match status" value="1"/>
</dbReference>
<keyword evidence="2" id="KW-0378">Hydrolase</keyword>
<dbReference type="EMBL" id="BARW01017787">
    <property type="protein sequence ID" value="GAI91388.1"/>
    <property type="molecule type" value="Genomic_DNA"/>
</dbReference>
<feature type="non-terminal residue" evidence="4">
    <location>
        <position position="206"/>
    </location>
</feature>
<dbReference type="AlphaFoldDB" id="X1SEK8"/>
<protein>
    <recommendedName>
        <fullName evidence="3">Sulfatase N-terminal domain-containing protein</fullName>
    </recommendedName>
</protein>
<proteinExistence type="predicted"/>
<dbReference type="InterPro" id="IPR000917">
    <property type="entry name" value="Sulfatase_N"/>
</dbReference>
<gene>
    <name evidence="4" type="ORF">S12H4_30629</name>
</gene>
<evidence type="ECO:0000259" key="3">
    <source>
        <dbReference type="Pfam" id="PF00884"/>
    </source>
</evidence>
<dbReference type="GO" id="GO:0005737">
    <property type="term" value="C:cytoplasm"/>
    <property type="evidence" value="ECO:0007669"/>
    <property type="project" value="TreeGrafter"/>
</dbReference>
<reference evidence="4" key="1">
    <citation type="journal article" date="2014" name="Front. Microbiol.">
        <title>High frequency of phylogenetically diverse reductive dehalogenase-homologous genes in deep subseafloor sedimentary metagenomes.</title>
        <authorList>
            <person name="Kawai M."/>
            <person name="Futagami T."/>
            <person name="Toyoda A."/>
            <person name="Takaki Y."/>
            <person name="Nishi S."/>
            <person name="Hori S."/>
            <person name="Arai W."/>
            <person name="Tsubouchi T."/>
            <person name="Morono Y."/>
            <person name="Uchiyama I."/>
            <person name="Ito T."/>
            <person name="Fujiyama A."/>
            <person name="Inagaki F."/>
            <person name="Takami H."/>
        </authorList>
    </citation>
    <scope>NUCLEOTIDE SEQUENCE</scope>
    <source>
        <strain evidence="4">Expedition CK06-06</strain>
    </source>
</reference>
<accession>X1SEK8</accession>
<evidence type="ECO:0000313" key="4">
    <source>
        <dbReference type="EMBL" id="GAI91388.1"/>
    </source>
</evidence>